<evidence type="ECO:0000313" key="3">
    <source>
        <dbReference type="Proteomes" id="UP001381693"/>
    </source>
</evidence>
<comment type="caution">
    <text evidence="2">The sequence shown here is derived from an EMBL/GenBank/DDBJ whole genome shotgun (WGS) entry which is preliminary data.</text>
</comment>
<protein>
    <submittedName>
        <fullName evidence="2">Uncharacterized protein</fullName>
    </submittedName>
</protein>
<feature type="region of interest" description="Disordered" evidence="1">
    <location>
        <begin position="25"/>
        <end position="101"/>
    </location>
</feature>
<evidence type="ECO:0000256" key="1">
    <source>
        <dbReference type="SAM" id="MobiDB-lite"/>
    </source>
</evidence>
<dbReference type="EMBL" id="JAXCGZ010000958">
    <property type="protein sequence ID" value="KAK7085435.1"/>
    <property type="molecule type" value="Genomic_DNA"/>
</dbReference>
<feature type="compositionally biased region" description="Basic and acidic residues" evidence="1">
    <location>
        <begin position="37"/>
        <end position="53"/>
    </location>
</feature>
<name>A0AAN9AFG5_HALRR</name>
<sequence>HASSLTQVSANCLIKVGAVFEREDSASGPLDFSSEQNDVRKEPRVGEYSDGKGRGVGQSVGEISESDRDFEDFQNEGPLVESSDKGSSEVESLTEQAKKEEPIAIMRSLRNVNKEHGYKVHSASLSKEE</sequence>
<organism evidence="2 3">
    <name type="scientific">Halocaridina rubra</name>
    <name type="common">Hawaiian red shrimp</name>
    <dbReference type="NCBI Taxonomy" id="373956"/>
    <lineage>
        <taxon>Eukaryota</taxon>
        <taxon>Metazoa</taxon>
        <taxon>Ecdysozoa</taxon>
        <taxon>Arthropoda</taxon>
        <taxon>Crustacea</taxon>
        <taxon>Multicrustacea</taxon>
        <taxon>Malacostraca</taxon>
        <taxon>Eumalacostraca</taxon>
        <taxon>Eucarida</taxon>
        <taxon>Decapoda</taxon>
        <taxon>Pleocyemata</taxon>
        <taxon>Caridea</taxon>
        <taxon>Atyoidea</taxon>
        <taxon>Atyidae</taxon>
        <taxon>Halocaridina</taxon>
    </lineage>
</organism>
<feature type="non-terminal residue" evidence="2">
    <location>
        <position position="1"/>
    </location>
</feature>
<keyword evidence="3" id="KW-1185">Reference proteome</keyword>
<accession>A0AAN9AFG5</accession>
<dbReference type="Proteomes" id="UP001381693">
    <property type="component" value="Unassembled WGS sequence"/>
</dbReference>
<reference evidence="2 3" key="1">
    <citation type="submission" date="2023-11" db="EMBL/GenBank/DDBJ databases">
        <title>Halocaridina rubra genome assembly.</title>
        <authorList>
            <person name="Smith C."/>
        </authorList>
    </citation>
    <scope>NUCLEOTIDE SEQUENCE [LARGE SCALE GENOMIC DNA]</scope>
    <source>
        <strain evidence="2">EP-1</strain>
        <tissue evidence="2">Whole</tissue>
    </source>
</reference>
<evidence type="ECO:0000313" key="2">
    <source>
        <dbReference type="EMBL" id="KAK7085435.1"/>
    </source>
</evidence>
<dbReference type="AlphaFoldDB" id="A0AAN9AFG5"/>
<gene>
    <name evidence="2" type="ORF">SK128_013743</name>
</gene>
<proteinExistence type="predicted"/>